<evidence type="ECO:0000256" key="1">
    <source>
        <dbReference type="SAM" id="Phobius"/>
    </source>
</evidence>
<keyword evidence="1" id="KW-0472">Membrane</keyword>
<protein>
    <recommendedName>
        <fullName evidence="4">ABC-2 type transport system permease protein</fullName>
    </recommendedName>
</protein>
<feature type="transmembrane region" description="Helical" evidence="1">
    <location>
        <begin position="295"/>
        <end position="312"/>
    </location>
</feature>
<proteinExistence type="predicted"/>
<keyword evidence="1" id="KW-1133">Transmembrane helix</keyword>
<feature type="transmembrane region" description="Helical" evidence="1">
    <location>
        <begin position="360"/>
        <end position="383"/>
    </location>
</feature>
<dbReference type="Proteomes" id="UP000253303">
    <property type="component" value="Unassembled WGS sequence"/>
</dbReference>
<feature type="transmembrane region" description="Helical" evidence="1">
    <location>
        <begin position="113"/>
        <end position="134"/>
    </location>
</feature>
<feature type="transmembrane region" description="Helical" evidence="1">
    <location>
        <begin position="31"/>
        <end position="56"/>
    </location>
</feature>
<dbReference type="Pfam" id="PF19814">
    <property type="entry name" value="DUF6297"/>
    <property type="match status" value="1"/>
</dbReference>
<feature type="transmembrane region" description="Helical" evidence="1">
    <location>
        <begin position="141"/>
        <end position="166"/>
    </location>
</feature>
<feature type="transmembrane region" description="Helical" evidence="1">
    <location>
        <begin position="68"/>
        <end position="93"/>
    </location>
</feature>
<feature type="transmembrane region" description="Helical" evidence="1">
    <location>
        <begin position="318"/>
        <end position="339"/>
    </location>
</feature>
<evidence type="ECO:0008006" key="4">
    <source>
        <dbReference type="Google" id="ProtNLM"/>
    </source>
</evidence>
<evidence type="ECO:0000313" key="2">
    <source>
        <dbReference type="EMBL" id="RBQ17120.1"/>
    </source>
</evidence>
<reference evidence="2 3" key="1">
    <citation type="submission" date="2018-06" db="EMBL/GenBank/DDBJ databases">
        <title>Sphaerisporangium craniellae sp. nov., isolated from a marine sponge in the South China Sea.</title>
        <authorList>
            <person name="Li L."/>
        </authorList>
    </citation>
    <scope>NUCLEOTIDE SEQUENCE [LARGE SCALE GENOMIC DNA]</scope>
    <source>
        <strain evidence="2 3">LHW63015</strain>
    </source>
</reference>
<dbReference type="InterPro" id="IPR046264">
    <property type="entry name" value="DUF6297"/>
</dbReference>
<sequence>MNADRTVLAVRAYVRSRRQDHPRPRSWSDRYAAVFGLAMAAVLLAHPLSLALGAVARQADPARIVPGLILVVLALGAFLAAARALGPVAVSAADAAWLVLSPLPRRAVLSRSAGILLAVALAAGVAIGFGLLAVLGPESGLAAAVLTSAVLGMSASAGGMALSVLAQADPGWDRAWPAAVLTLVVLVVLAAVFVPVPGSAAAVVAAALLARRAWAALTRLPAASVLAASTRAGHLAAGTAGLDPSTLTWIAEDNHWRSRVLRSRPWPALLTTARRGFRTSLAPAWYDWRRFARRPLRAVALAASAALPALAAPDQGGLTAVLLFGGAMTAAVAGTAGMRRDASDPSLSRLLGLAPRPTRAARSLLPALLSCAWLALALVFLGLPGLLPFAPLAAPAIAAGALRMAARRPIDHSMPAFETPGGAIPLGPMIWALTGIDIAVIGSLPFLTALTGPSALAATLAAQAVTGAGVLAAWVWWAAR</sequence>
<dbReference type="EMBL" id="QMEY01000013">
    <property type="protein sequence ID" value="RBQ17120.1"/>
    <property type="molecule type" value="Genomic_DNA"/>
</dbReference>
<name>A0A366LU69_9ACTN</name>
<keyword evidence="1" id="KW-0812">Transmembrane</keyword>
<comment type="caution">
    <text evidence="2">The sequence shown here is derived from an EMBL/GenBank/DDBJ whole genome shotgun (WGS) entry which is preliminary data.</text>
</comment>
<organism evidence="2 3">
    <name type="scientific">Spongiactinospora rosea</name>
    <dbReference type="NCBI Taxonomy" id="2248750"/>
    <lineage>
        <taxon>Bacteria</taxon>
        <taxon>Bacillati</taxon>
        <taxon>Actinomycetota</taxon>
        <taxon>Actinomycetes</taxon>
        <taxon>Streptosporangiales</taxon>
        <taxon>Streptosporangiaceae</taxon>
        <taxon>Spongiactinospora</taxon>
    </lineage>
</organism>
<evidence type="ECO:0000313" key="3">
    <source>
        <dbReference type="Proteomes" id="UP000253303"/>
    </source>
</evidence>
<feature type="transmembrane region" description="Helical" evidence="1">
    <location>
        <begin position="389"/>
        <end position="406"/>
    </location>
</feature>
<gene>
    <name evidence="2" type="ORF">DP939_26970</name>
</gene>
<feature type="transmembrane region" description="Helical" evidence="1">
    <location>
        <begin position="455"/>
        <end position="477"/>
    </location>
</feature>
<keyword evidence="3" id="KW-1185">Reference proteome</keyword>
<dbReference type="OrthoDB" id="3405887at2"/>
<feature type="transmembrane region" description="Helical" evidence="1">
    <location>
        <begin position="426"/>
        <end position="449"/>
    </location>
</feature>
<feature type="transmembrane region" description="Helical" evidence="1">
    <location>
        <begin position="178"/>
        <end position="210"/>
    </location>
</feature>
<dbReference type="AlphaFoldDB" id="A0A366LU69"/>
<dbReference type="RefSeq" id="WP_113983566.1">
    <property type="nucleotide sequence ID" value="NZ_QMEY01000013.1"/>
</dbReference>
<accession>A0A366LU69</accession>